<evidence type="ECO:0000313" key="1">
    <source>
        <dbReference type="EMBL" id="NJR80087.1"/>
    </source>
</evidence>
<dbReference type="RefSeq" id="WP_168135641.1">
    <property type="nucleotide sequence ID" value="NZ_JAAVJH010000012.1"/>
</dbReference>
<gene>
    <name evidence="1" type="ORF">HBH26_16005</name>
</gene>
<reference evidence="1 2" key="1">
    <citation type="submission" date="2020-03" db="EMBL/GenBank/DDBJ databases">
        <authorList>
            <person name="Wang L."/>
            <person name="He N."/>
            <person name="Li Y."/>
            <person name="Fang Y."/>
            <person name="Zhang F."/>
        </authorList>
    </citation>
    <scope>NUCLEOTIDE SEQUENCE [LARGE SCALE GENOMIC DNA]</scope>
    <source>
        <strain evidence="1 2">36D10-4-7</strain>
    </source>
</reference>
<proteinExistence type="predicted"/>
<evidence type="ECO:0000313" key="2">
    <source>
        <dbReference type="Proteomes" id="UP000732399"/>
    </source>
</evidence>
<accession>A0ABX1CVZ1</accession>
<dbReference type="Proteomes" id="UP000732399">
    <property type="component" value="Unassembled WGS sequence"/>
</dbReference>
<sequence length="53" mass="6137">MNDVSYDIQVERERDLVLMSLAGFFGPSDVEGFRALRRLAFAQLRCPPRVRTH</sequence>
<organism evidence="1 2">
    <name type="scientific">Sphingomonas corticis</name>
    <dbReference type="NCBI Taxonomy" id="2722791"/>
    <lineage>
        <taxon>Bacteria</taxon>
        <taxon>Pseudomonadati</taxon>
        <taxon>Pseudomonadota</taxon>
        <taxon>Alphaproteobacteria</taxon>
        <taxon>Sphingomonadales</taxon>
        <taxon>Sphingomonadaceae</taxon>
        <taxon>Sphingomonas</taxon>
    </lineage>
</organism>
<protein>
    <submittedName>
        <fullName evidence="1">Uncharacterized protein</fullName>
    </submittedName>
</protein>
<keyword evidence="2" id="KW-1185">Reference proteome</keyword>
<comment type="caution">
    <text evidence="1">The sequence shown here is derived from an EMBL/GenBank/DDBJ whole genome shotgun (WGS) entry which is preliminary data.</text>
</comment>
<dbReference type="EMBL" id="JAAVJH010000012">
    <property type="protein sequence ID" value="NJR80087.1"/>
    <property type="molecule type" value="Genomic_DNA"/>
</dbReference>
<name>A0ABX1CVZ1_9SPHN</name>